<feature type="domain" description="H-type lectin" evidence="1">
    <location>
        <begin position="481"/>
        <end position="546"/>
    </location>
</feature>
<dbReference type="Proteomes" id="UP000045706">
    <property type="component" value="Unassembled WGS sequence"/>
</dbReference>
<dbReference type="GO" id="GO:0007155">
    <property type="term" value="P:cell adhesion"/>
    <property type="evidence" value="ECO:0007669"/>
    <property type="project" value="InterPro"/>
</dbReference>
<feature type="domain" description="H-type lectin" evidence="1">
    <location>
        <begin position="298"/>
        <end position="361"/>
    </location>
</feature>
<evidence type="ECO:0000313" key="5">
    <source>
        <dbReference type="Proteomes" id="UP000045706"/>
    </source>
</evidence>
<dbReference type="EMBL" id="CVQI01016557">
    <property type="protein sequence ID" value="CRK24550.1"/>
    <property type="molecule type" value="Genomic_DNA"/>
</dbReference>
<protein>
    <recommendedName>
        <fullName evidence="1">H-type lectin domain-containing protein</fullName>
    </recommendedName>
</protein>
<reference evidence="4 5" key="1">
    <citation type="submission" date="2015-05" db="EMBL/GenBank/DDBJ databases">
        <authorList>
            <person name="Fogelqvist Johan"/>
        </authorList>
    </citation>
    <scope>NUCLEOTIDE SEQUENCE [LARGE SCALE GENOMIC DNA]</scope>
    <source>
        <strain evidence="2">VL1</strain>
        <strain evidence="3">VL2</strain>
    </source>
</reference>
<dbReference type="AlphaFoldDB" id="A0A0G4LSG5"/>
<gene>
    <name evidence="2" type="ORF">BN1708_010042</name>
    <name evidence="3" type="ORF">BN1723_013345</name>
</gene>
<evidence type="ECO:0000313" key="2">
    <source>
        <dbReference type="EMBL" id="CRK11099.1"/>
    </source>
</evidence>
<dbReference type="EMBL" id="CVQH01002558">
    <property type="protein sequence ID" value="CRK11099.1"/>
    <property type="molecule type" value="Genomic_DNA"/>
</dbReference>
<dbReference type="SUPFAM" id="SSF55486">
    <property type="entry name" value="Metalloproteases ('zincins'), catalytic domain"/>
    <property type="match status" value="1"/>
</dbReference>
<dbReference type="SUPFAM" id="SSF141086">
    <property type="entry name" value="Agglutinin HPA-like"/>
    <property type="match status" value="3"/>
</dbReference>
<feature type="domain" description="H-type lectin" evidence="1">
    <location>
        <begin position="391"/>
        <end position="456"/>
    </location>
</feature>
<evidence type="ECO:0000313" key="3">
    <source>
        <dbReference type="EMBL" id="CRK24550.1"/>
    </source>
</evidence>
<dbReference type="Gene3D" id="2.60.40.2080">
    <property type="match status" value="3"/>
</dbReference>
<dbReference type="InterPro" id="IPR037221">
    <property type="entry name" value="H-type_lectin_dom_sf"/>
</dbReference>
<dbReference type="InterPro" id="IPR019019">
    <property type="entry name" value="H-type_lectin_domain"/>
</dbReference>
<organism evidence="3 5">
    <name type="scientific">Verticillium longisporum</name>
    <name type="common">Verticillium dahliae var. longisporum</name>
    <dbReference type="NCBI Taxonomy" id="100787"/>
    <lineage>
        <taxon>Eukaryota</taxon>
        <taxon>Fungi</taxon>
        <taxon>Dikarya</taxon>
        <taxon>Ascomycota</taxon>
        <taxon>Pezizomycotina</taxon>
        <taxon>Sordariomycetes</taxon>
        <taxon>Hypocreomycetidae</taxon>
        <taxon>Glomerellales</taxon>
        <taxon>Plectosphaerellaceae</taxon>
        <taxon>Verticillium</taxon>
    </lineage>
</organism>
<sequence>MSLAAQKVSDTVEHFQCFEIRNPPETEIESLRIALEENPQNALGSTQALPEWTGPDSGDDGESYLAVNIKKNWQPGRTLKIKFLSGEPALHDKVKKYADWWPTYANIKFAWLPMDAPKADIRIDFVQGGGSSSRVGTDALSETNQSKRTMNLDINLRQPEEFIRRKVLHEFGHVMGCEHEHQSPLANFEWNTELIYEELSRPPNSWSRATINYNVIKRLESSEVNASAYDPDSIMLYQYPARWFKNVGAVATKNNTTLSERDKEWIANNYPPWSSDIGQFSTLQVRSWDSVSTDADRKDVAFEPAYADPPRLAMGLSWLDLDYTTDISVAATAEDVSDDHFTAAIAPGPDSRVFSAACSWLEASAAEPNIKTGTWEVKTDGKRASKLSTIVKYDARFEGGAAPTVVAWFSGLSLGKDSAWRLKTHVSEASPFKFRLNLEVGDDTDLRGATVTWVAFPADKEGITGGTFCTDDVPGSENAGTVDFSGAGFQVAPAIMMAISGFDFENGHNLRLRVSHSCVSKDSMMWHLDSWLDSALNTATGAYVAVCPPNVDEDL</sequence>
<dbReference type="Pfam" id="PF09458">
    <property type="entry name" value="H_lectin"/>
    <property type="match status" value="3"/>
</dbReference>
<dbReference type="STRING" id="100787.A0A0G4LSG5"/>
<accession>A0A0G4LSG5</accession>
<evidence type="ECO:0000259" key="1">
    <source>
        <dbReference type="Pfam" id="PF09458"/>
    </source>
</evidence>
<dbReference type="Proteomes" id="UP000044602">
    <property type="component" value="Unassembled WGS sequence"/>
</dbReference>
<keyword evidence="4" id="KW-1185">Reference proteome</keyword>
<proteinExistence type="predicted"/>
<name>A0A0G4LSG5_VERLO</name>
<dbReference type="GO" id="GO:0008237">
    <property type="term" value="F:metallopeptidase activity"/>
    <property type="evidence" value="ECO:0007669"/>
    <property type="project" value="InterPro"/>
</dbReference>
<dbReference type="InterPro" id="IPR024079">
    <property type="entry name" value="MetalloPept_cat_dom_sf"/>
</dbReference>
<evidence type="ECO:0000313" key="4">
    <source>
        <dbReference type="Proteomes" id="UP000044602"/>
    </source>
</evidence>
<dbReference type="GO" id="GO:0030246">
    <property type="term" value="F:carbohydrate binding"/>
    <property type="evidence" value="ECO:0007669"/>
    <property type="project" value="InterPro"/>
</dbReference>
<dbReference type="Gene3D" id="3.40.390.10">
    <property type="entry name" value="Collagenase (Catalytic Domain)"/>
    <property type="match status" value="1"/>
</dbReference>